<dbReference type="EMBL" id="BGZK01000496">
    <property type="protein sequence ID" value="GBP47147.1"/>
    <property type="molecule type" value="Genomic_DNA"/>
</dbReference>
<reference evidence="2 3" key="1">
    <citation type="journal article" date="2019" name="Commun. Biol.">
        <title>The bagworm genome reveals a unique fibroin gene that provides high tensile strength.</title>
        <authorList>
            <person name="Kono N."/>
            <person name="Nakamura H."/>
            <person name="Ohtoshi R."/>
            <person name="Tomita M."/>
            <person name="Numata K."/>
            <person name="Arakawa K."/>
        </authorList>
    </citation>
    <scope>NUCLEOTIDE SEQUENCE [LARGE SCALE GENOMIC DNA]</scope>
</reference>
<comment type="caution">
    <text evidence="2">The sequence shown here is derived from an EMBL/GenBank/DDBJ whole genome shotgun (WGS) entry which is preliminary data.</text>
</comment>
<keyword evidence="3" id="KW-1185">Reference proteome</keyword>
<proteinExistence type="predicted"/>
<evidence type="ECO:0000313" key="3">
    <source>
        <dbReference type="Proteomes" id="UP000299102"/>
    </source>
</evidence>
<gene>
    <name evidence="2" type="ORF">EVAR_36972_1</name>
</gene>
<accession>A0A4C1WAH3</accession>
<feature type="region of interest" description="Disordered" evidence="1">
    <location>
        <begin position="46"/>
        <end position="66"/>
    </location>
</feature>
<evidence type="ECO:0000256" key="1">
    <source>
        <dbReference type="SAM" id="MobiDB-lite"/>
    </source>
</evidence>
<protein>
    <submittedName>
        <fullName evidence="2">Uncharacterized protein</fullName>
    </submittedName>
</protein>
<organism evidence="2 3">
    <name type="scientific">Eumeta variegata</name>
    <name type="common">Bagworm moth</name>
    <name type="synonym">Eumeta japonica</name>
    <dbReference type="NCBI Taxonomy" id="151549"/>
    <lineage>
        <taxon>Eukaryota</taxon>
        <taxon>Metazoa</taxon>
        <taxon>Ecdysozoa</taxon>
        <taxon>Arthropoda</taxon>
        <taxon>Hexapoda</taxon>
        <taxon>Insecta</taxon>
        <taxon>Pterygota</taxon>
        <taxon>Neoptera</taxon>
        <taxon>Endopterygota</taxon>
        <taxon>Lepidoptera</taxon>
        <taxon>Glossata</taxon>
        <taxon>Ditrysia</taxon>
        <taxon>Tineoidea</taxon>
        <taxon>Psychidae</taxon>
        <taxon>Oiketicinae</taxon>
        <taxon>Eumeta</taxon>
    </lineage>
</organism>
<dbReference type="AlphaFoldDB" id="A0A4C1WAH3"/>
<evidence type="ECO:0000313" key="2">
    <source>
        <dbReference type="EMBL" id="GBP47147.1"/>
    </source>
</evidence>
<sequence>MSISSRGFLITIEEYHWPPWCVIVAPLLASSSGWSQQVIDDQLVSKRNTESVSQAHGRPSRTSARPTKLIRESKRNARAAQVAATVGRQVANDAEKAYGAVISEKPTLRLSFYKGVADTGSGVETVGGPFSVPGRKNTHINFLTFLPPLQPYRYRSRAVPCRRLPVAADENGRRLGAST</sequence>
<dbReference type="Proteomes" id="UP000299102">
    <property type="component" value="Unassembled WGS sequence"/>
</dbReference>
<feature type="compositionally biased region" description="Polar residues" evidence="1">
    <location>
        <begin position="50"/>
        <end position="65"/>
    </location>
</feature>
<name>A0A4C1WAH3_EUMVA</name>